<dbReference type="STRING" id="1073325.SAMN05444483_102267"/>
<name>A0A1M5E807_SALEC</name>
<evidence type="ECO:0000313" key="2">
    <source>
        <dbReference type="Proteomes" id="UP000183945"/>
    </source>
</evidence>
<organism evidence="1 2">
    <name type="scientific">Salegentibacter echinorum</name>
    <dbReference type="NCBI Taxonomy" id="1073325"/>
    <lineage>
        <taxon>Bacteria</taxon>
        <taxon>Pseudomonadati</taxon>
        <taxon>Bacteroidota</taxon>
        <taxon>Flavobacteriia</taxon>
        <taxon>Flavobacteriales</taxon>
        <taxon>Flavobacteriaceae</taxon>
        <taxon>Salegentibacter</taxon>
    </lineage>
</organism>
<evidence type="ECO:0000313" key="1">
    <source>
        <dbReference type="EMBL" id="SHF75212.1"/>
    </source>
</evidence>
<dbReference type="Proteomes" id="UP000183945">
    <property type="component" value="Unassembled WGS sequence"/>
</dbReference>
<dbReference type="EMBL" id="FQVT01000002">
    <property type="protein sequence ID" value="SHF75212.1"/>
    <property type="molecule type" value="Genomic_DNA"/>
</dbReference>
<keyword evidence="2" id="KW-1185">Reference proteome</keyword>
<reference evidence="2" key="1">
    <citation type="submission" date="2016-11" db="EMBL/GenBank/DDBJ databases">
        <authorList>
            <person name="Varghese N."/>
            <person name="Submissions S."/>
        </authorList>
    </citation>
    <scope>NUCLEOTIDE SEQUENCE [LARGE SCALE GENOMIC DNA]</scope>
    <source>
        <strain evidence="2">DSM 24579</strain>
    </source>
</reference>
<protein>
    <recommendedName>
        <fullName evidence="3">HicA toxin of toxin-antitoxin</fullName>
    </recommendedName>
</protein>
<dbReference type="AlphaFoldDB" id="A0A1M5E807"/>
<sequence>MSKIEKLVQKFQKIPTDLTWEEFSKVLKHYGYVEIKRKGKTGGSRRKFINKKDNDIIIAHNPILKMS</sequence>
<evidence type="ECO:0008006" key="3">
    <source>
        <dbReference type="Google" id="ProtNLM"/>
    </source>
</evidence>
<proteinExistence type="predicted"/>
<accession>A0A1M5E807</accession>
<gene>
    <name evidence="1" type="ORF">SAMN05444483_102267</name>
</gene>